<dbReference type="Pfam" id="PF13668">
    <property type="entry name" value="Ferritin_2"/>
    <property type="match status" value="1"/>
</dbReference>
<keyword evidence="4" id="KW-1185">Reference proteome</keyword>
<evidence type="ECO:0000256" key="1">
    <source>
        <dbReference type="SAM" id="MobiDB-lite"/>
    </source>
</evidence>
<feature type="signal peptide" evidence="2">
    <location>
        <begin position="1"/>
        <end position="20"/>
    </location>
</feature>
<evidence type="ECO:0000313" key="3">
    <source>
        <dbReference type="EMBL" id="CAK0787135.1"/>
    </source>
</evidence>
<dbReference type="Proteomes" id="UP001314263">
    <property type="component" value="Unassembled WGS sequence"/>
</dbReference>
<dbReference type="PANTHER" id="PTHR31694">
    <property type="entry name" value="DESICCATION-LIKE PROTEIN"/>
    <property type="match status" value="1"/>
</dbReference>
<dbReference type="InterPro" id="IPR052965">
    <property type="entry name" value="Pigment-catalase-like"/>
</dbReference>
<sequence>MQFQGMLLVCAAFLVASAAASYIQGVENVVHNLTSAIDPALKADPFQCGPIAPGQGFLPGGNIRTVDYAGPYNLSLLSVQADEIQAGIAAKQSYTDKDIIDFLTNVECLEGLFDTWGTFGQGFINNLELGGPKPIGAQKAALTEQTLRFLQEVALNEQGHALFTRQAGGTNPCPQVDFTGGFNKFMAAVYGIDSVQGHFGAPFNPFLNDQNFVLSVLTLEELGATGNKGLIGLTTNPVLANGIAGLATSATAQAAVERFLLYQLRDTIIQPFAESAEKVFARISALRESLTGTGLLDQGIVNTDPRFIAVPDGFVNLIPTDIRGLTRNRTPQQIINILTLGDPNGIGVFFPNGLLGAINKPTGYNATDSGLEDVNKLLKYSSQESVAEVGAISPPLTGPTPASVPGEEYISEPTSGPNADATATNRGLAPLPTTYTVQGVNSTRH</sequence>
<reference evidence="3 4" key="1">
    <citation type="submission" date="2023-10" db="EMBL/GenBank/DDBJ databases">
        <authorList>
            <person name="Maclean D."/>
            <person name="Macfadyen A."/>
        </authorList>
    </citation>
    <scope>NUCLEOTIDE SEQUENCE [LARGE SCALE GENOMIC DNA]</scope>
</reference>
<dbReference type="PANTHER" id="PTHR31694:SF26">
    <property type="entry name" value="OS05G0151100 PROTEIN"/>
    <property type="match status" value="1"/>
</dbReference>
<evidence type="ECO:0000313" key="4">
    <source>
        <dbReference type="Proteomes" id="UP001314263"/>
    </source>
</evidence>
<organism evidence="3 4">
    <name type="scientific">Coccomyxa viridis</name>
    <dbReference type="NCBI Taxonomy" id="1274662"/>
    <lineage>
        <taxon>Eukaryota</taxon>
        <taxon>Viridiplantae</taxon>
        <taxon>Chlorophyta</taxon>
        <taxon>core chlorophytes</taxon>
        <taxon>Trebouxiophyceae</taxon>
        <taxon>Trebouxiophyceae incertae sedis</taxon>
        <taxon>Coccomyxaceae</taxon>
        <taxon>Coccomyxa</taxon>
    </lineage>
</organism>
<feature type="compositionally biased region" description="Polar residues" evidence="1">
    <location>
        <begin position="433"/>
        <end position="445"/>
    </location>
</feature>
<feature type="region of interest" description="Disordered" evidence="1">
    <location>
        <begin position="391"/>
        <end position="445"/>
    </location>
</feature>
<proteinExistence type="predicted"/>
<dbReference type="EMBL" id="CAUYUE010000016">
    <property type="protein sequence ID" value="CAK0787135.1"/>
    <property type="molecule type" value="Genomic_DNA"/>
</dbReference>
<keyword evidence="2" id="KW-0732">Signal</keyword>
<name>A0AAV1IL08_9CHLO</name>
<accession>A0AAV1IL08</accession>
<comment type="caution">
    <text evidence="3">The sequence shown here is derived from an EMBL/GenBank/DDBJ whole genome shotgun (WGS) entry which is preliminary data.</text>
</comment>
<feature type="chain" id="PRO_5043897839" description="Desiccation-related protein PCC13-62" evidence="2">
    <location>
        <begin position="21"/>
        <end position="445"/>
    </location>
</feature>
<evidence type="ECO:0008006" key="5">
    <source>
        <dbReference type="Google" id="ProtNLM"/>
    </source>
</evidence>
<protein>
    <recommendedName>
        <fullName evidence="5">Desiccation-related protein PCC13-62</fullName>
    </recommendedName>
</protein>
<feature type="compositionally biased region" description="Polar residues" evidence="1">
    <location>
        <begin position="412"/>
        <end position="425"/>
    </location>
</feature>
<evidence type="ECO:0000256" key="2">
    <source>
        <dbReference type="SAM" id="SignalP"/>
    </source>
</evidence>
<gene>
    <name evidence="3" type="ORF">CVIRNUC_010351</name>
</gene>
<dbReference type="AlphaFoldDB" id="A0AAV1IL08"/>